<feature type="chain" id="PRO_5003203356" description="SsuA/THI5-like domain-containing protein" evidence="1">
    <location>
        <begin position="25"/>
        <end position="339"/>
    </location>
</feature>
<dbReference type="PANTHER" id="PTHR30024:SF42">
    <property type="entry name" value="ALIPHATIC SULFONATES-BINDING PROTEIN-RELATED"/>
    <property type="match status" value="1"/>
</dbReference>
<dbReference type="eggNOG" id="COG0715">
    <property type="taxonomic scope" value="Bacteria"/>
</dbReference>
<proteinExistence type="predicted"/>
<name>E5Y8Q1_BILW3</name>
<evidence type="ECO:0000313" key="4">
    <source>
        <dbReference type="Proteomes" id="UP000006034"/>
    </source>
</evidence>
<feature type="signal peptide" evidence="1">
    <location>
        <begin position="1"/>
        <end position="24"/>
    </location>
</feature>
<dbReference type="PANTHER" id="PTHR30024">
    <property type="entry name" value="ALIPHATIC SULFONATES-BINDING PROTEIN-RELATED"/>
    <property type="match status" value="1"/>
</dbReference>
<feature type="domain" description="SsuA/THI5-like" evidence="2">
    <location>
        <begin position="142"/>
        <end position="260"/>
    </location>
</feature>
<dbReference type="SUPFAM" id="SSF53850">
    <property type="entry name" value="Periplasmic binding protein-like II"/>
    <property type="match status" value="1"/>
</dbReference>
<protein>
    <recommendedName>
        <fullName evidence="2">SsuA/THI5-like domain-containing protein</fullName>
    </recommendedName>
</protein>
<evidence type="ECO:0000259" key="2">
    <source>
        <dbReference type="Pfam" id="PF09084"/>
    </source>
</evidence>
<evidence type="ECO:0000313" key="3">
    <source>
        <dbReference type="EMBL" id="EFV43630.1"/>
    </source>
</evidence>
<reference evidence="3 4" key="2">
    <citation type="submission" date="2013-04" db="EMBL/GenBank/DDBJ databases">
        <title>The Genome Sequence of Bilophila wadsworthia 3_1_6.</title>
        <authorList>
            <consortium name="The Broad Institute Genomics Platform"/>
            <person name="Earl A."/>
            <person name="Ward D."/>
            <person name="Feldgarden M."/>
            <person name="Gevers D."/>
            <person name="Sibley C."/>
            <person name="Strauss J."/>
            <person name="Allen-Vercoe E."/>
            <person name="Walker B."/>
            <person name="Young S."/>
            <person name="Zeng Q."/>
            <person name="Gargeya S."/>
            <person name="Fitzgerald M."/>
            <person name="Haas B."/>
            <person name="Abouelleil A."/>
            <person name="Allen A.W."/>
            <person name="Alvarado L."/>
            <person name="Arachchi H.M."/>
            <person name="Berlin A.M."/>
            <person name="Chapman S.B."/>
            <person name="Gainer-Dewar J."/>
            <person name="Goldberg J."/>
            <person name="Griggs A."/>
            <person name="Gujja S."/>
            <person name="Hansen M."/>
            <person name="Howarth C."/>
            <person name="Imamovic A."/>
            <person name="Ireland A."/>
            <person name="Larimer J."/>
            <person name="McCowan C."/>
            <person name="Murphy C."/>
            <person name="Pearson M."/>
            <person name="Poon T.W."/>
            <person name="Priest M."/>
            <person name="Roberts A."/>
            <person name="Saif S."/>
            <person name="Shea T."/>
            <person name="Sisk P."/>
            <person name="Sykes S."/>
            <person name="Wortman J."/>
            <person name="Nusbaum C."/>
            <person name="Birren B."/>
        </authorList>
    </citation>
    <scope>NUCLEOTIDE SEQUENCE [LARGE SCALE GENOMIC DNA]</scope>
    <source>
        <strain evidence="3 4">3_1_6</strain>
    </source>
</reference>
<dbReference type="RefSeq" id="WP_005028468.1">
    <property type="nucleotide sequence ID" value="NZ_KE150238.1"/>
</dbReference>
<dbReference type="STRING" id="563192.HMPREF0179_02569"/>
<comment type="caution">
    <text evidence="3">The sequence shown here is derived from an EMBL/GenBank/DDBJ whole genome shotgun (WGS) entry which is preliminary data.</text>
</comment>
<dbReference type="Gene3D" id="3.40.190.10">
    <property type="entry name" value="Periplasmic binding protein-like II"/>
    <property type="match status" value="2"/>
</dbReference>
<accession>E5Y8Q1</accession>
<reference evidence="3 4" key="1">
    <citation type="submission" date="2010-10" db="EMBL/GenBank/DDBJ databases">
        <authorList>
            <consortium name="The Broad Institute Genome Sequencing Platform"/>
            <person name="Ward D."/>
            <person name="Earl A."/>
            <person name="Feldgarden M."/>
            <person name="Young S.K."/>
            <person name="Gargeya S."/>
            <person name="Zeng Q."/>
            <person name="Alvarado L."/>
            <person name="Berlin A."/>
            <person name="Bochicchio J."/>
            <person name="Chapman S.B."/>
            <person name="Chen Z."/>
            <person name="Freedman E."/>
            <person name="Gellesch M."/>
            <person name="Goldberg J."/>
            <person name="Griggs A."/>
            <person name="Gujja S."/>
            <person name="Heilman E."/>
            <person name="Heiman D."/>
            <person name="Howarth C."/>
            <person name="Mehta T."/>
            <person name="Neiman D."/>
            <person name="Pearson M."/>
            <person name="Roberts A."/>
            <person name="Saif S."/>
            <person name="Shea T."/>
            <person name="Shenoy N."/>
            <person name="Sisk P."/>
            <person name="Stolte C."/>
            <person name="Sykes S."/>
            <person name="White J."/>
            <person name="Yandava C."/>
            <person name="Allen-Vercoe E."/>
            <person name="Sibley C."/>
            <person name="Ambrose C.E."/>
            <person name="Strauss J."/>
            <person name="Daigneault M."/>
            <person name="Haas B."/>
            <person name="Nusbaum C."/>
            <person name="Birren B."/>
        </authorList>
    </citation>
    <scope>NUCLEOTIDE SEQUENCE [LARGE SCALE GENOMIC DNA]</scope>
    <source>
        <strain evidence="3 4">3_1_6</strain>
    </source>
</reference>
<dbReference type="HOGENOM" id="CLU_065959_0_0_7"/>
<sequence length="339" mass="37037">MHKLLGGLCAALLFLAGLPQIGHAADPVPLKTAWLGEHEAFAAWYAKQKGWDLEEGFRLEMLSYDSGKQLMAGMNTAHWEIAACGAIPALTASLDNQAEIIAIGNDESLATGIYARKDSPILGHTGYNALYPEMAGTGGTVRGKTILCTAGSSAHYTVHKWLEALSLTEKEVTIKDMPSEEALKAFLNGEGDAVALWSPYTLEAEQHGLMPVTLSSQCDASQPTLLLANKAFAKEHPALVTAFLKMYFRGITALQETPREQLIQDYRAFYHAWTGRDLPPQDAAWELAKHPVYGLKGQLTLFDPAQKKLHTWLQELASFAGGKNRLSDVTDVYLKKLAQ</sequence>
<dbReference type="GeneID" id="78085698"/>
<dbReference type="AlphaFoldDB" id="E5Y8Q1"/>
<keyword evidence="4" id="KW-1185">Reference proteome</keyword>
<dbReference type="Pfam" id="PF09084">
    <property type="entry name" value="NMT1"/>
    <property type="match status" value="1"/>
</dbReference>
<dbReference type="InterPro" id="IPR015168">
    <property type="entry name" value="SsuA/THI5"/>
</dbReference>
<gene>
    <name evidence="3" type="ORF">HMPREF0179_02569</name>
</gene>
<keyword evidence="1" id="KW-0732">Signal</keyword>
<organism evidence="3 4">
    <name type="scientific">Bilophila wadsworthia (strain 3_1_6)</name>
    <dbReference type="NCBI Taxonomy" id="563192"/>
    <lineage>
        <taxon>Bacteria</taxon>
        <taxon>Pseudomonadati</taxon>
        <taxon>Thermodesulfobacteriota</taxon>
        <taxon>Desulfovibrionia</taxon>
        <taxon>Desulfovibrionales</taxon>
        <taxon>Desulfovibrionaceae</taxon>
        <taxon>Bilophila</taxon>
    </lineage>
</organism>
<dbReference type="OrthoDB" id="2054296at2"/>
<dbReference type="Proteomes" id="UP000006034">
    <property type="component" value="Unassembled WGS sequence"/>
</dbReference>
<evidence type="ECO:0000256" key="1">
    <source>
        <dbReference type="SAM" id="SignalP"/>
    </source>
</evidence>
<dbReference type="EMBL" id="ADCP02000001">
    <property type="protein sequence ID" value="EFV43630.1"/>
    <property type="molecule type" value="Genomic_DNA"/>
</dbReference>